<name>A0A6J6CMG9_9ZZZZ</name>
<keyword evidence="6 7" id="KW-0472">Membrane</keyword>
<accession>A0A6J6CMG9</accession>
<proteinExistence type="predicted"/>
<evidence type="ECO:0000256" key="7">
    <source>
        <dbReference type="SAM" id="Phobius"/>
    </source>
</evidence>
<evidence type="ECO:0000313" key="8">
    <source>
        <dbReference type="EMBL" id="CAB4552305.1"/>
    </source>
</evidence>
<keyword evidence="5 7" id="KW-1133">Transmembrane helix</keyword>
<dbReference type="GO" id="GO:0008360">
    <property type="term" value="P:regulation of cell shape"/>
    <property type="evidence" value="ECO:0007669"/>
    <property type="project" value="UniProtKB-KW"/>
</dbReference>
<evidence type="ECO:0000256" key="5">
    <source>
        <dbReference type="ARBA" id="ARBA00022989"/>
    </source>
</evidence>
<protein>
    <submittedName>
        <fullName evidence="8">Unannotated protein</fullName>
    </submittedName>
</protein>
<evidence type="ECO:0000256" key="6">
    <source>
        <dbReference type="ARBA" id="ARBA00023136"/>
    </source>
</evidence>
<organism evidence="8">
    <name type="scientific">freshwater metagenome</name>
    <dbReference type="NCBI Taxonomy" id="449393"/>
    <lineage>
        <taxon>unclassified sequences</taxon>
        <taxon>metagenomes</taxon>
        <taxon>ecological metagenomes</taxon>
    </lineage>
</organism>
<feature type="transmembrane region" description="Helical" evidence="7">
    <location>
        <begin position="74"/>
        <end position="93"/>
    </location>
</feature>
<sequence>MFARRFLISFPIFSFVYIMQESVVSQFKVFGGGFSLFLIFALLWSALGNPEMGALTGFGAGLMMDLSQTASGPMGQWTLIMILAGFTISYLGYGDDNFRGNPISLVFTVAAGVAITRLIYLILGLFLGSEMGSAWSVIASLFSSAFWSVAVVPLLMPIVTRLHEALFDVKSRI</sequence>
<gene>
    <name evidence="8" type="ORF">UFOPK1541_00334</name>
</gene>
<keyword evidence="3 7" id="KW-0812">Transmembrane</keyword>
<comment type="subcellular location">
    <subcellularLocation>
        <location evidence="1">Cell membrane</location>
        <topology evidence="1">Multi-pass membrane protein</topology>
    </subcellularLocation>
</comment>
<dbReference type="NCBIfam" id="TIGR03426">
    <property type="entry name" value="shape_MreD"/>
    <property type="match status" value="1"/>
</dbReference>
<dbReference type="GO" id="GO:0005886">
    <property type="term" value="C:plasma membrane"/>
    <property type="evidence" value="ECO:0007669"/>
    <property type="project" value="UniProtKB-SubCell"/>
</dbReference>
<feature type="transmembrane region" description="Helical" evidence="7">
    <location>
        <begin position="29"/>
        <end position="47"/>
    </location>
</feature>
<evidence type="ECO:0000256" key="1">
    <source>
        <dbReference type="ARBA" id="ARBA00004651"/>
    </source>
</evidence>
<dbReference type="InterPro" id="IPR007227">
    <property type="entry name" value="Cell_shape_determining_MreD"/>
</dbReference>
<evidence type="ECO:0000256" key="2">
    <source>
        <dbReference type="ARBA" id="ARBA00022475"/>
    </source>
</evidence>
<feature type="transmembrane region" description="Helical" evidence="7">
    <location>
        <begin position="105"/>
        <end position="127"/>
    </location>
</feature>
<feature type="transmembrane region" description="Helical" evidence="7">
    <location>
        <begin position="133"/>
        <end position="156"/>
    </location>
</feature>
<dbReference type="AlphaFoldDB" id="A0A6J6CMG9"/>
<keyword evidence="2" id="KW-1003">Cell membrane</keyword>
<evidence type="ECO:0000256" key="3">
    <source>
        <dbReference type="ARBA" id="ARBA00022692"/>
    </source>
</evidence>
<dbReference type="EMBL" id="CAEZTA010000025">
    <property type="protein sequence ID" value="CAB4552305.1"/>
    <property type="molecule type" value="Genomic_DNA"/>
</dbReference>
<keyword evidence="4" id="KW-0133">Cell shape</keyword>
<reference evidence="8" key="1">
    <citation type="submission" date="2020-05" db="EMBL/GenBank/DDBJ databases">
        <authorList>
            <person name="Chiriac C."/>
            <person name="Salcher M."/>
            <person name="Ghai R."/>
            <person name="Kavagutti S V."/>
        </authorList>
    </citation>
    <scope>NUCLEOTIDE SEQUENCE</scope>
</reference>
<evidence type="ECO:0000256" key="4">
    <source>
        <dbReference type="ARBA" id="ARBA00022960"/>
    </source>
</evidence>